<evidence type="ECO:0000313" key="6">
    <source>
        <dbReference type="EMBL" id="SDX72475.1"/>
    </source>
</evidence>
<keyword evidence="4" id="KW-0804">Transcription</keyword>
<dbReference type="InterPro" id="IPR005650">
    <property type="entry name" value="BlaI_family"/>
</dbReference>
<evidence type="ECO:0000256" key="2">
    <source>
        <dbReference type="ARBA" id="ARBA00023015"/>
    </source>
</evidence>
<dbReference type="AlphaFoldDB" id="A0A1H3E1B6"/>
<keyword evidence="3" id="KW-0238">DNA-binding</keyword>
<dbReference type="EMBL" id="FNOK01000014">
    <property type="protein sequence ID" value="SDX72475.1"/>
    <property type="molecule type" value="Genomic_DNA"/>
</dbReference>
<dbReference type="GO" id="GO:0003677">
    <property type="term" value="F:DNA binding"/>
    <property type="evidence" value="ECO:0007669"/>
    <property type="project" value="UniProtKB-KW"/>
</dbReference>
<dbReference type="Pfam" id="PF03965">
    <property type="entry name" value="Penicillinase_R"/>
    <property type="match status" value="1"/>
</dbReference>
<dbReference type="InterPro" id="IPR036388">
    <property type="entry name" value="WH-like_DNA-bd_sf"/>
</dbReference>
<reference evidence="7" key="1">
    <citation type="submission" date="2016-10" db="EMBL/GenBank/DDBJ databases">
        <authorList>
            <person name="Varghese N."/>
            <person name="Submissions S."/>
        </authorList>
    </citation>
    <scope>NUCLEOTIDE SEQUENCE [LARGE SCALE GENOMIC DNA]</scope>
    <source>
        <strain evidence="7">CGMCC 4.3530</strain>
    </source>
</reference>
<dbReference type="RefSeq" id="WP_093266459.1">
    <property type="nucleotide sequence ID" value="NZ_FNOK01000014.1"/>
</dbReference>
<evidence type="ECO:0000313" key="7">
    <source>
        <dbReference type="Proteomes" id="UP000199529"/>
    </source>
</evidence>
<dbReference type="GO" id="GO:0045892">
    <property type="term" value="P:negative regulation of DNA-templated transcription"/>
    <property type="evidence" value="ECO:0007669"/>
    <property type="project" value="InterPro"/>
</dbReference>
<name>A0A1H3E1B6_9PSEU</name>
<comment type="similarity">
    <text evidence="1">Belongs to the BlaI transcriptional regulatory family.</text>
</comment>
<gene>
    <name evidence="6" type="ORF">SAMN05216215_101459</name>
</gene>
<dbReference type="STRING" id="418495.SAMN05216215_101459"/>
<feature type="region of interest" description="Disordered" evidence="5">
    <location>
        <begin position="100"/>
        <end position="121"/>
    </location>
</feature>
<keyword evidence="2" id="KW-0805">Transcription regulation</keyword>
<sequence length="121" mass="13791">MRGLGELEDSVMDVPWRSDEPMSVLAVLAEINETRELAYPTVMTVLDNLFRKGWVDRELRSRAYLYTPLENRDEAAARLLREMLEPSADLGAVLLHFTQSASDEQSEDCAGGLRRRPRPKK</sequence>
<evidence type="ECO:0000256" key="4">
    <source>
        <dbReference type="ARBA" id="ARBA00023163"/>
    </source>
</evidence>
<dbReference type="Proteomes" id="UP000199529">
    <property type="component" value="Unassembled WGS sequence"/>
</dbReference>
<dbReference type="SUPFAM" id="SSF46785">
    <property type="entry name" value="Winged helix' DNA-binding domain"/>
    <property type="match status" value="1"/>
</dbReference>
<dbReference type="InterPro" id="IPR036390">
    <property type="entry name" value="WH_DNA-bd_sf"/>
</dbReference>
<organism evidence="6 7">
    <name type="scientific">Saccharopolyspora shandongensis</name>
    <dbReference type="NCBI Taxonomy" id="418495"/>
    <lineage>
        <taxon>Bacteria</taxon>
        <taxon>Bacillati</taxon>
        <taxon>Actinomycetota</taxon>
        <taxon>Actinomycetes</taxon>
        <taxon>Pseudonocardiales</taxon>
        <taxon>Pseudonocardiaceae</taxon>
        <taxon>Saccharopolyspora</taxon>
    </lineage>
</organism>
<dbReference type="Gene3D" id="1.10.10.10">
    <property type="entry name" value="Winged helix-like DNA-binding domain superfamily/Winged helix DNA-binding domain"/>
    <property type="match status" value="1"/>
</dbReference>
<keyword evidence="7" id="KW-1185">Reference proteome</keyword>
<accession>A0A1H3E1B6</accession>
<evidence type="ECO:0000256" key="5">
    <source>
        <dbReference type="SAM" id="MobiDB-lite"/>
    </source>
</evidence>
<proteinExistence type="inferred from homology"/>
<dbReference type="OrthoDB" id="9813987at2"/>
<evidence type="ECO:0000256" key="3">
    <source>
        <dbReference type="ARBA" id="ARBA00023125"/>
    </source>
</evidence>
<evidence type="ECO:0000256" key="1">
    <source>
        <dbReference type="ARBA" id="ARBA00011046"/>
    </source>
</evidence>
<protein>
    <submittedName>
        <fullName evidence="6">Predicted transcriptional regulator</fullName>
    </submittedName>
</protein>